<name>A0A418II13_9STAP</name>
<reference evidence="1 2" key="1">
    <citation type="journal article" date="2016" name="Front. Microbiol.">
        <title>Comprehensive Phylogenetic Analysis of Bovine Non-aureus Staphylococci Species Based on Whole-Genome Sequencing.</title>
        <authorList>
            <person name="Naushad S."/>
            <person name="Barkema H.W."/>
            <person name="Luby C."/>
            <person name="Condas L.A."/>
            <person name="Nobrega D.B."/>
            <person name="Carson D.A."/>
            <person name="De Buck J."/>
        </authorList>
    </citation>
    <scope>NUCLEOTIDE SEQUENCE [LARGE SCALE GENOMIC DNA]</scope>
    <source>
        <strain evidence="1 2">SNUC 4554</strain>
    </source>
</reference>
<gene>
    <name evidence="1" type="ORF">BU112_03140</name>
</gene>
<comment type="caution">
    <text evidence="1">The sequence shown here is derived from an EMBL/GenBank/DDBJ whole genome shotgun (WGS) entry which is preliminary data.</text>
</comment>
<keyword evidence="2" id="KW-1185">Reference proteome</keyword>
<organism evidence="1 2">
    <name type="scientific">Staphylococcus shinii</name>
    <dbReference type="NCBI Taxonomy" id="2912228"/>
    <lineage>
        <taxon>Bacteria</taxon>
        <taxon>Bacillati</taxon>
        <taxon>Bacillota</taxon>
        <taxon>Bacilli</taxon>
        <taxon>Bacillales</taxon>
        <taxon>Staphylococcaceae</taxon>
        <taxon>Staphylococcus</taxon>
    </lineage>
</organism>
<dbReference type="Gene3D" id="1.10.472.60">
    <property type="entry name" value="putative protein disulfide isomerase domain"/>
    <property type="match status" value="1"/>
</dbReference>
<dbReference type="Gene3D" id="3.40.30.10">
    <property type="entry name" value="Glutaredoxin"/>
    <property type="match status" value="1"/>
</dbReference>
<accession>A0A418II13</accession>
<dbReference type="AlphaFoldDB" id="A0A418II13"/>
<dbReference type="Pfam" id="PF13743">
    <property type="entry name" value="Thioredoxin_5"/>
    <property type="match status" value="1"/>
</dbReference>
<protein>
    <submittedName>
        <fullName evidence="1">DsbA family protein</fullName>
    </submittedName>
</protein>
<dbReference type="EMBL" id="QXUF01000013">
    <property type="protein sequence ID" value="RIN02297.1"/>
    <property type="molecule type" value="Genomic_DNA"/>
</dbReference>
<sequence>MMEKNMVCDIYSGVCKPSNENEIETINLNIETSKQTLYYITDPMCSHCWAFEPTLNKLLVQYGHLFNFQMVMGGLLEKWGEGPIDPANGIFKPADVSPHWQEVGQYSRMPIDGTIMEIDPVQSSYPASRIYKAIQYLDSPIAAIKFIRLVREAVFVFNKNISDKNVLKSLLQLFYKNEKTSRIEDILALSDNDKGKQLLLEDFDLVHKLGVRGFPTIVLLNHDNHGTKIVGARELNVYIDTLKNLNKSMKIEPKPLPDLSLYLQSHPRLFSKEIEVMYDLKKEDVPKFVQQYLNGSNYITQNILGENYYESASN</sequence>
<dbReference type="OrthoDB" id="9813770at2"/>
<evidence type="ECO:0000313" key="2">
    <source>
        <dbReference type="Proteomes" id="UP000286317"/>
    </source>
</evidence>
<proteinExistence type="predicted"/>
<evidence type="ECO:0000313" key="1">
    <source>
        <dbReference type="EMBL" id="RIN02297.1"/>
    </source>
</evidence>
<dbReference type="SUPFAM" id="SSF52833">
    <property type="entry name" value="Thioredoxin-like"/>
    <property type="match status" value="1"/>
</dbReference>
<dbReference type="Proteomes" id="UP000286317">
    <property type="component" value="Unassembled WGS sequence"/>
</dbReference>
<dbReference type="InterPro" id="IPR036249">
    <property type="entry name" value="Thioredoxin-like_sf"/>
</dbReference>
<dbReference type="CDD" id="cd03025">
    <property type="entry name" value="DsbA_FrnE_like"/>
    <property type="match status" value="1"/>
</dbReference>